<evidence type="ECO:0000313" key="1">
    <source>
        <dbReference type="EMBL" id="ASK70104.1"/>
    </source>
</evidence>
<reference evidence="1 2" key="1">
    <citation type="submission" date="2017-07" db="EMBL/GenBank/DDBJ databases">
        <title>Phenotypical and genomic characterization of a clinical isolate of Shewanella bicestrii sp. nov. producing an extended-spectrum beta-lactamase and a new oxacillinase variant.</title>
        <authorList>
            <person name="Jousset A.B."/>
            <person name="Bonnin R.A."/>
            <person name="Girlich D."/>
            <person name="Dabos L."/>
            <person name="Potron A."/>
            <person name="Dortet L."/>
            <person name="Glaser P."/>
            <person name="Naas T."/>
        </authorList>
    </citation>
    <scope>NUCLEOTIDE SEQUENCE [LARGE SCALE GENOMIC DNA]</scope>
    <source>
        <strain evidence="1 2">JAB-1</strain>
    </source>
</reference>
<gene>
    <name evidence="1" type="ORF">CF168_15260</name>
</gene>
<evidence type="ECO:0000313" key="2">
    <source>
        <dbReference type="Proteomes" id="UP000198367"/>
    </source>
</evidence>
<accession>A0A220UPF7</accession>
<dbReference type="Proteomes" id="UP000198367">
    <property type="component" value="Chromosome"/>
</dbReference>
<sequence length="111" mass="12762">MSDSVMMKYGAILLLLLWGIQWPAMAAEKEKRQDYKCYLETNQGAKLMRFSWFESKAEQYQLSLPGTKLPRLPQDKPIALYVKTVLECVKKTESFTLEEAKQAELAPENQG</sequence>
<dbReference type="InterPro" id="IPR049848">
    <property type="entry name" value="TapY2-like"/>
</dbReference>
<dbReference type="EMBL" id="CP022358">
    <property type="protein sequence ID" value="ASK70104.1"/>
    <property type="molecule type" value="Genomic_DNA"/>
</dbReference>
<proteinExistence type="predicted"/>
<dbReference type="AlphaFoldDB" id="A0A220UPF7"/>
<name>A0A220UPF7_9GAMM</name>
<dbReference type="RefSeq" id="WP_089068239.1">
    <property type="nucleotide sequence ID" value="NZ_CP022358.1"/>
</dbReference>
<organism evidence="1 2">
    <name type="scientific">Shewanella bicestrii</name>
    <dbReference type="NCBI Taxonomy" id="2018305"/>
    <lineage>
        <taxon>Bacteria</taxon>
        <taxon>Pseudomonadati</taxon>
        <taxon>Pseudomonadota</taxon>
        <taxon>Gammaproteobacteria</taxon>
        <taxon>Alteromonadales</taxon>
        <taxon>Shewanellaceae</taxon>
        <taxon>Shewanella</taxon>
    </lineage>
</organism>
<protein>
    <submittedName>
        <fullName evidence="1">Uncharacterized protein</fullName>
    </submittedName>
</protein>
<dbReference type="NCBIfam" id="NF038109">
    <property type="entry name" value="tapY2_fam"/>
    <property type="match status" value="1"/>
</dbReference>
<keyword evidence="2" id="KW-1185">Reference proteome</keyword>
<dbReference type="KEGG" id="sbj:CF168_15260"/>